<dbReference type="AlphaFoldDB" id="A0A916LCJ9"/>
<feature type="region of interest" description="Disordered" evidence="1">
    <location>
        <begin position="22"/>
        <end position="68"/>
    </location>
</feature>
<name>A0A916LCJ9_MYCTX</name>
<evidence type="ECO:0000313" key="2">
    <source>
        <dbReference type="EMBL" id="COY68237.1"/>
    </source>
</evidence>
<sequence length="68" mass="7732">MHPCQRDAQRCRTPALDILDDHHVGPVQRHRGTHRRRRTAQGEDQLVESGLPGNVEGGPKHRGIPIWQ</sequence>
<organism evidence="2 3">
    <name type="scientific">Mycobacterium tuberculosis</name>
    <dbReference type="NCBI Taxonomy" id="1773"/>
    <lineage>
        <taxon>Bacteria</taxon>
        <taxon>Bacillati</taxon>
        <taxon>Actinomycetota</taxon>
        <taxon>Actinomycetes</taxon>
        <taxon>Mycobacteriales</taxon>
        <taxon>Mycobacteriaceae</taxon>
        <taxon>Mycobacterium</taxon>
        <taxon>Mycobacterium tuberculosis complex</taxon>
    </lineage>
</organism>
<dbReference type="Proteomes" id="UP000039021">
    <property type="component" value="Unassembled WGS sequence"/>
</dbReference>
<feature type="compositionally biased region" description="Basic residues" evidence="1">
    <location>
        <begin position="28"/>
        <end position="39"/>
    </location>
</feature>
<accession>A0A916LCJ9</accession>
<reference evidence="3" key="1">
    <citation type="submission" date="2015-03" db="EMBL/GenBank/DDBJ databases">
        <authorList>
            <consortium name="Pathogen Informatics"/>
        </authorList>
    </citation>
    <scope>NUCLEOTIDE SEQUENCE [LARGE SCALE GENOMIC DNA]</scope>
    <source>
        <strain evidence="3">N09902308</strain>
    </source>
</reference>
<gene>
    <name evidence="2" type="ORF">ERS007739_02967</name>
</gene>
<protein>
    <submittedName>
        <fullName evidence="2">Uncharacterized protein</fullName>
    </submittedName>
</protein>
<evidence type="ECO:0000256" key="1">
    <source>
        <dbReference type="SAM" id="MobiDB-lite"/>
    </source>
</evidence>
<dbReference type="EMBL" id="CSBK01001451">
    <property type="protein sequence ID" value="COY68237.1"/>
    <property type="molecule type" value="Genomic_DNA"/>
</dbReference>
<proteinExistence type="predicted"/>
<comment type="caution">
    <text evidence="2">The sequence shown here is derived from an EMBL/GenBank/DDBJ whole genome shotgun (WGS) entry which is preliminary data.</text>
</comment>
<evidence type="ECO:0000313" key="3">
    <source>
        <dbReference type="Proteomes" id="UP000039021"/>
    </source>
</evidence>